<organism evidence="2 3">
    <name type="scientific">Babesia microti (strain RI)</name>
    <dbReference type="NCBI Taxonomy" id="1133968"/>
    <lineage>
        <taxon>Eukaryota</taxon>
        <taxon>Sar</taxon>
        <taxon>Alveolata</taxon>
        <taxon>Apicomplexa</taxon>
        <taxon>Aconoidasida</taxon>
        <taxon>Piroplasmida</taxon>
        <taxon>Babesiidae</taxon>
        <taxon>Babesia</taxon>
    </lineage>
</organism>
<dbReference type="GeneID" id="24425784"/>
<evidence type="ECO:0000256" key="1">
    <source>
        <dbReference type="SAM" id="Phobius"/>
    </source>
</evidence>
<dbReference type="KEGG" id="bmic:BmR1_04g05700"/>
<dbReference type="EMBL" id="LN871599">
    <property type="protein sequence ID" value="CCF75338.1"/>
    <property type="molecule type" value="Genomic_DNA"/>
</dbReference>
<dbReference type="Proteomes" id="UP000002899">
    <property type="component" value="Chromosome IV"/>
</dbReference>
<keyword evidence="1" id="KW-1133">Transmembrane helix</keyword>
<gene>
    <name evidence="2" type="ORF">BmR1_04g05700</name>
</gene>
<dbReference type="VEuPathDB" id="PiroplasmaDB:BmR1_04g05700"/>
<evidence type="ECO:0000313" key="2">
    <source>
        <dbReference type="EMBL" id="CCF75338.1"/>
    </source>
</evidence>
<reference evidence="2 3" key="2">
    <citation type="journal article" date="2013" name="PLoS ONE">
        <title>Whole genome mapping and re-organization of the nuclear and mitochondrial genomes of Babesia microti isolates.</title>
        <authorList>
            <person name="Cornillot E."/>
            <person name="Dassouli A."/>
            <person name="Garg A."/>
            <person name="Pachikara N."/>
            <person name="Randazzo S."/>
            <person name="Depoix D."/>
            <person name="Carcy B."/>
            <person name="Delbecq S."/>
            <person name="Frutos R."/>
            <person name="Silva J.C."/>
            <person name="Sutton R."/>
            <person name="Krause P.J."/>
            <person name="Mamoun C.B."/>
        </authorList>
    </citation>
    <scope>NUCLEOTIDE SEQUENCE [LARGE SCALE GENOMIC DNA]</scope>
    <source>
        <strain evidence="2 3">RI</strain>
    </source>
</reference>
<proteinExistence type="predicted"/>
<keyword evidence="1" id="KW-0812">Transmembrane</keyword>
<feature type="transmembrane region" description="Helical" evidence="1">
    <location>
        <begin position="274"/>
        <end position="291"/>
    </location>
</feature>
<dbReference type="AlphaFoldDB" id="I7J8D5"/>
<keyword evidence="3" id="KW-1185">Reference proteome</keyword>
<accession>I7J8D5</accession>
<keyword evidence="1" id="KW-0472">Membrane</keyword>
<evidence type="ECO:0000313" key="3">
    <source>
        <dbReference type="Proteomes" id="UP000002899"/>
    </source>
</evidence>
<sequence length="292" mass="33523">MAKAGDSIVYSCSDKNIENNKYNKKIANSLPNNNPISNSEGYNIDIDKWEMINGFDLFETDRDPNDEINSSCSLEKWLLCGSWTMPFPSHRLDKPLSNRPNNHVKKNDFEVLTKEEIVGEYSSKLIEENMRYIESSCNSSYSDSCESSANSEVYNMNSYDTLKITRLYYDSKEDISNNDKNNIDDSTHMKVRNYIPCVMDENDINSLKILDEKLGDAFKKVNSMHLETKNLISNLSNSMPCLDELMSTTHSLKSNTGKFKSSCNWVMRTAQMDYYKCILFIIFGVGFAIWTL</sequence>
<name>I7J8D5_BABMR</name>
<dbReference type="RefSeq" id="XP_012649746.1">
    <property type="nucleotide sequence ID" value="XM_012794292.1"/>
</dbReference>
<reference evidence="2 3" key="3">
    <citation type="journal article" date="2016" name="Sci. Rep.">
        <title>Genome-wide diversity and gene expression profiling of Babesia microti isolates identify polymorphic genes that mediate host-pathogen interactions.</title>
        <authorList>
            <person name="Silva J.C."/>
            <person name="Cornillot E."/>
            <person name="McCracken C."/>
            <person name="Usmani-Brown S."/>
            <person name="Dwivedi A."/>
            <person name="Ifeonu O.O."/>
            <person name="Crabtree J."/>
            <person name="Gotia H.T."/>
            <person name="Virji A.Z."/>
            <person name="Reynes C."/>
            <person name="Colinge J."/>
            <person name="Kumar V."/>
            <person name="Lawres L."/>
            <person name="Pazzi J.E."/>
            <person name="Pablo J.V."/>
            <person name="Hung C."/>
            <person name="Brancato J."/>
            <person name="Kumari P."/>
            <person name="Orvis J."/>
            <person name="Tretina K."/>
            <person name="Chibucos M."/>
            <person name="Ott S."/>
            <person name="Sadzewicz L."/>
            <person name="Sengamalay N."/>
            <person name="Shetty A.C."/>
            <person name="Su Q."/>
            <person name="Tallon L."/>
            <person name="Fraser C.M."/>
            <person name="Frutos R."/>
            <person name="Molina D.M."/>
            <person name="Krause P.J."/>
            <person name="Ben Mamoun C."/>
        </authorList>
    </citation>
    <scope>NUCLEOTIDE SEQUENCE [LARGE SCALE GENOMIC DNA]</scope>
    <source>
        <strain evidence="2 3">RI</strain>
    </source>
</reference>
<reference evidence="2 3" key="1">
    <citation type="journal article" date="2012" name="Nucleic Acids Res.">
        <title>Sequencing of the smallest Apicomplexan genome from the human pathogen Babesia microti.</title>
        <authorList>
            <person name="Cornillot E."/>
            <person name="Hadj-Kaddour K."/>
            <person name="Dassouli A."/>
            <person name="Noel B."/>
            <person name="Ranwez V."/>
            <person name="Vacherie B."/>
            <person name="Augagneur Y."/>
            <person name="Bres V."/>
            <person name="Duclos A."/>
            <person name="Randazzo S."/>
            <person name="Carcy B."/>
            <person name="Debierre-Grockiego F."/>
            <person name="Delbecq S."/>
            <person name="Moubri-Menage K."/>
            <person name="Shams-Eldin H."/>
            <person name="Usmani-Brown S."/>
            <person name="Bringaud F."/>
            <person name="Wincker P."/>
            <person name="Vivares C.P."/>
            <person name="Schwarz R.T."/>
            <person name="Schetters T.P."/>
            <person name="Krause P.J."/>
            <person name="Gorenflot A."/>
            <person name="Berry V."/>
            <person name="Barbe V."/>
            <person name="Ben Mamoun C."/>
        </authorList>
    </citation>
    <scope>NUCLEOTIDE SEQUENCE [LARGE SCALE GENOMIC DNA]</scope>
    <source>
        <strain evidence="2 3">RI</strain>
    </source>
</reference>
<protein>
    <submittedName>
        <fullName evidence="2">Uncharacterized protein</fullName>
    </submittedName>
</protein>